<dbReference type="GO" id="GO:0000286">
    <property type="term" value="F:alanine dehydrogenase activity"/>
    <property type="evidence" value="ECO:0007669"/>
    <property type="project" value="UniProtKB-EC"/>
</dbReference>
<comment type="catalytic activity">
    <reaction evidence="4">
        <text>L-alanine + NAD(+) + H2O = pyruvate + NH4(+) + NADH + H(+)</text>
        <dbReference type="Rhea" id="RHEA:18405"/>
        <dbReference type="ChEBI" id="CHEBI:15361"/>
        <dbReference type="ChEBI" id="CHEBI:15377"/>
        <dbReference type="ChEBI" id="CHEBI:15378"/>
        <dbReference type="ChEBI" id="CHEBI:28938"/>
        <dbReference type="ChEBI" id="CHEBI:57540"/>
        <dbReference type="ChEBI" id="CHEBI:57945"/>
        <dbReference type="ChEBI" id="CHEBI:57972"/>
        <dbReference type="EC" id="1.4.1.1"/>
    </reaction>
</comment>
<comment type="similarity">
    <text evidence="1 4">Belongs to the AlaDH/PNT family.</text>
</comment>
<evidence type="ECO:0000256" key="1">
    <source>
        <dbReference type="ARBA" id="ARBA00005689"/>
    </source>
</evidence>
<evidence type="ECO:0000259" key="5">
    <source>
        <dbReference type="SMART" id="SM01002"/>
    </source>
</evidence>
<dbReference type="SUPFAM" id="SSF51735">
    <property type="entry name" value="NAD(P)-binding Rossmann-fold domains"/>
    <property type="match status" value="1"/>
</dbReference>
<dbReference type="Gene3D" id="3.40.50.720">
    <property type="entry name" value="NAD(P)-binding Rossmann-like Domain"/>
    <property type="match status" value="2"/>
</dbReference>
<evidence type="ECO:0000256" key="2">
    <source>
        <dbReference type="ARBA" id="ARBA00012897"/>
    </source>
</evidence>
<dbReference type="Pfam" id="PF05222">
    <property type="entry name" value="AlaDh_PNT_N"/>
    <property type="match status" value="1"/>
</dbReference>
<feature type="domain" description="Alanine dehydrogenase/pyridine nucleotide transhydrogenase NAD(H)-binding" evidence="5">
    <location>
        <begin position="149"/>
        <end position="297"/>
    </location>
</feature>
<comment type="caution">
    <text evidence="7">The sequence shown here is derived from an EMBL/GenBank/DDBJ whole genome shotgun (WGS) entry which is preliminary data.</text>
</comment>
<organism evidence="7 8">
    <name type="scientific">Candidatus Nitronereus thalassa</name>
    <dbReference type="NCBI Taxonomy" id="3020898"/>
    <lineage>
        <taxon>Bacteria</taxon>
        <taxon>Pseudomonadati</taxon>
        <taxon>Nitrospirota</taxon>
        <taxon>Nitrospiria</taxon>
        <taxon>Nitrospirales</taxon>
        <taxon>Nitrospiraceae</taxon>
        <taxon>Candidatus Nitronereus</taxon>
    </lineage>
</organism>
<sequence>MIIGILKEIKDHEFRVALTPEGVGDLVQHGHQVWIELNAGAGSGFSDDDYLRVGAQLAASKEEVFQKAKLILKVKEPLLHEVPLFQSHHTLFTYLHLAASKDLTQALMDSGMTALAYETTEDRAGRLPMLLPMSQIAGRMSIQIGAHYLERTSGGRGLLLGGVPGVKAAHVVIIGAGGVGSSAAQIAVGMGARVTVFSVDIHQLVRLEERFGGGITTLVPNRLVIEKTIEDADLLIGAAMIKGARAPQLVSRDMVASMKPGSVIVDVAIDQGGCVETIRPTTHSEPTYEVEGVLHYGVTNIPGIVPVTSTHALTNATLPFIVRLADAGIERAISDDPWLAKGVNIKDGQVTYQAVAEAHGFRHVPIVV</sequence>
<dbReference type="EC" id="1.4.1.1" evidence="2 4"/>
<dbReference type="RefSeq" id="WP_313831589.1">
    <property type="nucleotide sequence ID" value="NZ_JAQOUE010000001.1"/>
</dbReference>
<evidence type="ECO:0000256" key="3">
    <source>
        <dbReference type="ARBA" id="ARBA00023002"/>
    </source>
</evidence>
<accession>A0ABU3K4D6</accession>
<dbReference type="InterPro" id="IPR007886">
    <property type="entry name" value="AlaDH/PNT_N"/>
</dbReference>
<dbReference type="Pfam" id="PF01262">
    <property type="entry name" value="AlaDh_PNT_C"/>
    <property type="match status" value="1"/>
</dbReference>
<dbReference type="SUPFAM" id="SSF52283">
    <property type="entry name" value="Formate/glycerate dehydrogenase catalytic domain-like"/>
    <property type="match status" value="1"/>
</dbReference>
<dbReference type="NCBIfam" id="TIGR00518">
    <property type="entry name" value="alaDH"/>
    <property type="match status" value="1"/>
</dbReference>
<keyword evidence="8" id="KW-1185">Reference proteome</keyword>
<dbReference type="SMART" id="SM01002">
    <property type="entry name" value="AlaDh_PNT_C"/>
    <property type="match status" value="1"/>
</dbReference>
<reference evidence="7 8" key="1">
    <citation type="journal article" date="2023" name="ISME J.">
        <title>Cultivation and genomic characterization of novel and ubiquitous marine nitrite-oxidizing bacteria from the Nitrospirales.</title>
        <authorList>
            <person name="Mueller A.J."/>
            <person name="Daebeler A."/>
            <person name="Herbold C.W."/>
            <person name="Kirkegaard R.H."/>
            <person name="Daims H."/>
        </authorList>
    </citation>
    <scope>NUCLEOTIDE SEQUENCE [LARGE SCALE GENOMIC DNA]</scope>
    <source>
        <strain evidence="7 8">EB</strain>
    </source>
</reference>
<dbReference type="PANTHER" id="PTHR42795:SF1">
    <property type="entry name" value="ALANINE DEHYDROGENASE"/>
    <property type="match status" value="1"/>
</dbReference>
<dbReference type="InterPro" id="IPR008141">
    <property type="entry name" value="Ala_DH"/>
</dbReference>
<feature type="domain" description="Alanine dehydrogenase/pyridine nucleotide transhydrogenase N-terminal" evidence="6">
    <location>
        <begin position="4"/>
        <end position="137"/>
    </location>
</feature>
<dbReference type="InterPro" id="IPR036291">
    <property type="entry name" value="NAD(P)-bd_dom_sf"/>
</dbReference>
<keyword evidence="4" id="KW-0520">NAD</keyword>
<dbReference type="Proteomes" id="UP001250932">
    <property type="component" value="Unassembled WGS sequence"/>
</dbReference>
<dbReference type="CDD" id="cd05305">
    <property type="entry name" value="L-AlaDH"/>
    <property type="match status" value="1"/>
</dbReference>
<dbReference type="InterPro" id="IPR007698">
    <property type="entry name" value="AlaDH/PNT_NAD(H)-bd"/>
</dbReference>
<dbReference type="SMART" id="SM01003">
    <property type="entry name" value="AlaDh_PNT_N"/>
    <property type="match status" value="1"/>
</dbReference>
<evidence type="ECO:0000256" key="4">
    <source>
        <dbReference type="PIRNR" id="PIRNR000183"/>
    </source>
</evidence>
<evidence type="ECO:0000313" key="7">
    <source>
        <dbReference type="EMBL" id="MDT7041233.1"/>
    </source>
</evidence>
<dbReference type="PANTHER" id="PTHR42795">
    <property type="entry name" value="ALANINE DEHYDROGENASE"/>
    <property type="match status" value="1"/>
</dbReference>
<evidence type="ECO:0000259" key="6">
    <source>
        <dbReference type="SMART" id="SM01003"/>
    </source>
</evidence>
<proteinExistence type="inferred from homology"/>
<gene>
    <name evidence="7" type="primary">ald</name>
    <name evidence="7" type="ORF">PPG34_02655</name>
</gene>
<name>A0ABU3K4D6_9BACT</name>
<protein>
    <recommendedName>
        <fullName evidence="2 4">Alanine dehydrogenase</fullName>
        <ecNumber evidence="2 4">1.4.1.1</ecNumber>
    </recommendedName>
</protein>
<evidence type="ECO:0000313" key="8">
    <source>
        <dbReference type="Proteomes" id="UP001250932"/>
    </source>
</evidence>
<keyword evidence="3 4" id="KW-0560">Oxidoreductase</keyword>
<dbReference type="PIRSF" id="PIRSF000183">
    <property type="entry name" value="Alanine_dh"/>
    <property type="match status" value="1"/>
</dbReference>
<dbReference type="EMBL" id="JAQOUE010000001">
    <property type="protein sequence ID" value="MDT7041233.1"/>
    <property type="molecule type" value="Genomic_DNA"/>
</dbReference>